<accession>A0A011UUP2</accession>
<dbReference type="OrthoDB" id="7308095at2"/>
<dbReference type="Proteomes" id="UP000294958">
    <property type="component" value="Unassembled WGS sequence"/>
</dbReference>
<evidence type="ECO:0000313" key="2">
    <source>
        <dbReference type="EMBL" id="EXL09931.1"/>
    </source>
</evidence>
<dbReference type="SUPFAM" id="SSF159664">
    <property type="entry name" value="CobE/GbiG C-terminal domain-like"/>
    <property type="match status" value="1"/>
</dbReference>
<evidence type="ECO:0000313" key="5">
    <source>
        <dbReference type="Proteomes" id="UP000294958"/>
    </source>
</evidence>
<keyword evidence="5" id="KW-1185">Reference proteome</keyword>
<dbReference type="Pfam" id="PF01890">
    <property type="entry name" value="CbiG_C"/>
    <property type="match status" value="1"/>
</dbReference>
<dbReference type="EMBL" id="JENY01000004">
    <property type="protein sequence ID" value="EXL09931.1"/>
    <property type="molecule type" value="Genomic_DNA"/>
</dbReference>
<reference evidence="2 4" key="1">
    <citation type="submission" date="2014-02" db="EMBL/GenBank/DDBJ databases">
        <title>Aquamicrobium defluvii Genome sequencing.</title>
        <authorList>
            <person name="Wang X."/>
        </authorList>
    </citation>
    <scope>NUCLEOTIDE SEQUENCE [LARGE SCALE GENOMIC DNA]</scope>
    <source>
        <strain evidence="2 4">W13Z1</strain>
    </source>
</reference>
<evidence type="ECO:0000313" key="4">
    <source>
        <dbReference type="Proteomes" id="UP000019849"/>
    </source>
</evidence>
<dbReference type="Proteomes" id="UP000019849">
    <property type="component" value="Unassembled WGS sequence"/>
</dbReference>
<dbReference type="Gene3D" id="3.30.420.180">
    <property type="entry name" value="CobE/GbiG C-terminal domain"/>
    <property type="match status" value="1"/>
</dbReference>
<comment type="caution">
    <text evidence="2">The sequence shown here is derived from an EMBL/GenBank/DDBJ whole genome shotgun (WGS) entry which is preliminary data.</text>
</comment>
<dbReference type="eggNOG" id="COG2073">
    <property type="taxonomic scope" value="Bacteria"/>
</dbReference>
<evidence type="ECO:0000313" key="3">
    <source>
        <dbReference type="EMBL" id="TDR38037.1"/>
    </source>
</evidence>
<organism evidence="2 4">
    <name type="scientific">Aquamicrobium defluvii</name>
    <dbReference type="NCBI Taxonomy" id="69279"/>
    <lineage>
        <taxon>Bacteria</taxon>
        <taxon>Pseudomonadati</taxon>
        <taxon>Pseudomonadota</taxon>
        <taxon>Alphaproteobacteria</taxon>
        <taxon>Hyphomicrobiales</taxon>
        <taxon>Phyllobacteriaceae</taxon>
        <taxon>Aquamicrobium</taxon>
    </lineage>
</organism>
<dbReference type="GO" id="GO:0016787">
    <property type="term" value="F:hydrolase activity"/>
    <property type="evidence" value="ECO:0007669"/>
    <property type="project" value="UniProtKB-KW"/>
</dbReference>
<keyword evidence="3" id="KW-0378">Hydrolase</keyword>
<proteinExistence type="predicted"/>
<name>A0A011UUP2_9HYPH</name>
<dbReference type="PATRIC" id="fig|69279.3.peg.901"/>
<dbReference type="RefSeq" id="WP_035024135.1">
    <property type="nucleotide sequence ID" value="NZ_KK073879.1"/>
</dbReference>
<sequence length="128" mass="12861">MIVAGIGCRKGVSCGQVVAAVESALEPYGLSPDSLSGLATARMKSEEKAIIEAGNALRLPVFLVDGPAMQMVSLRSLTRSTASLSAAGTPSVSETAALAAAGQKSRLLGPRSVHGPVTCAIAVNGEEP</sequence>
<dbReference type="EMBL" id="SNZF01000001">
    <property type="protein sequence ID" value="TDR38037.1"/>
    <property type="molecule type" value="Genomic_DNA"/>
</dbReference>
<dbReference type="STRING" id="69279.BG36_18390"/>
<protein>
    <submittedName>
        <fullName evidence="2">Cobalamin biosynthesis protein</fullName>
    </submittedName>
    <submittedName>
        <fullName evidence="3">Cobalt-precorrin 5A hydrolase</fullName>
    </submittedName>
</protein>
<dbReference type="AlphaFoldDB" id="A0A011UUP2"/>
<dbReference type="PANTHER" id="PTHR37477:SF1">
    <property type="entry name" value="COBALT-PRECORRIN-5A HYDROLASE"/>
    <property type="match status" value="1"/>
</dbReference>
<evidence type="ECO:0000259" key="1">
    <source>
        <dbReference type="Pfam" id="PF01890"/>
    </source>
</evidence>
<dbReference type="InterPro" id="IPR052553">
    <property type="entry name" value="CbiG_hydrolase"/>
</dbReference>
<dbReference type="InterPro" id="IPR036518">
    <property type="entry name" value="CobE/GbiG_C_sf"/>
</dbReference>
<dbReference type="InterPro" id="IPR002750">
    <property type="entry name" value="CobE/GbiG_C"/>
</dbReference>
<feature type="domain" description="CobE/GbiG C-terminal" evidence="1">
    <location>
        <begin position="2"/>
        <end position="122"/>
    </location>
</feature>
<dbReference type="PANTHER" id="PTHR37477">
    <property type="entry name" value="COBALT-PRECORRIN-5A HYDROLASE"/>
    <property type="match status" value="1"/>
</dbReference>
<dbReference type="HOGENOM" id="CLU_087913_1_1_5"/>
<gene>
    <name evidence="2" type="ORF">BG36_18390</name>
    <name evidence="3" type="ORF">DES43_101103</name>
</gene>
<dbReference type="GO" id="GO:0009236">
    <property type="term" value="P:cobalamin biosynthetic process"/>
    <property type="evidence" value="ECO:0007669"/>
    <property type="project" value="InterPro"/>
</dbReference>
<reference evidence="3 5" key="2">
    <citation type="submission" date="2019-03" db="EMBL/GenBank/DDBJ databases">
        <title>Genomic Encyclopedia of Type Strains, Phase IV (KMG-IV): sequencing the most valuable type-strain genomes for metagenomic binning, comparative biology and taxonomic classification.</title>
        <authorList>
            <person name="Goeker M."/>
        </authorList>
    </citation>
    <scope>NUCLEOTIDE SEQUENCE [LARGE SCALE GENOMIC DNA]</scope>
    <source>
        <strain evidence="3 5">DSM 11603</strain>
    </source>
</reference>